<evidence type="ECO:0000256" key="2">
    <source>
        <dbReference type="ARBA" id="ARBA00022692"/>
    </source>
</evidence>
<protein>
    <recommendedName>
        <fullName evidence="5">Wax synthase domain-containing protein</fullName>
    </recommendedName>
</protein>
<dbReference type="InterPro" id="IPR032805">
    <property type="entry name" value="Wax_synthase_dom"/>
</dbReference>
<keyword evidence="7" id="KW-1185">Reference proteome</keyword>
<organism evidence="6 7">
    <name type="scientific">Phyllosticta citriasiana</name>
    <dbReference type="NCBI Taxonomy" id="595635"/>
    <lineage>
        <taxon>Eukaryota</taxon>
        <taxon>Fungi</taxon>
        <taxon>Dikarya</taxon>
        <taxon>Ascomycota</taxon>
        <taxon>Pezizomycotina</taxon>
        <taxon>Dothideomycetes</taxon>
        <taxon>Dothideomycetes incertae sedis</taxon>
        <taxon>Botryosphaeriales</taxon>
        <taxon>Phyllostictaceae</taxon>
        <taxon>Phyllosticta</taxon>
    </lineage>
</organism>
<sequence length="173" mass="20493">MELRLVDNVARPRVPWNWQSSRSPKLPAHITDRRSFLLENFKRGIYCWIMRDNILFLLETNPFRLEGRRHTQTTPLYVQIAVVWLAALHTQYSMSFMYRIVLSILVAVGVCSPEQCPPLFGSFRQMYTVGNLWGICWQQMMRRVGSPTFSQEPAANWNDRNWMTIMPYCWSRT</sequence>
<name>A0ABR1KK62_9PEZI</name>
<evidence type="ECO:0000313" key="7">
    <source>
        <dbReference type="Proteomes" id="UP001363622"/>
    </source>
</evidence>
<keyword evidence="4" id="KW-0472">Membrane</keyword>
<keyword evidence="3" id="KW-1133">Transmembrane helix</keyword>
<evidence type="ECO:0000313" key="6">
    <source>
        <dbReference type="EMBL" id="KAK7516250.1"/>
    </source>
</evidence>
<evidence type="ECO:0000256" key="4">
    <source>
        <dbReference type="ARBA" id="ARBA00023136"/>
    </source>
</evidence>
<reference evidence="6 7" key="1">
    <citation type="submission" date="2024-04" db="EMBL/GenBank/DDBJ databases">
        <title>Phyllosticta paracitricarpa is synonymous to the EU quarantine fungus P. citricarpa based on phylogenomic analyses.</title>
        <authorList>
            <consortium name="Lawrence Berkeley National Laboratory"/>
            <person name="Van Ingen-Buijs V.A."/>
            <person name="Van Westerhoven A.C."/>
            <person name="Haridas S."/>
            <person name="Skiadas P."/>
            <person name="Martin F."/>
            <person name="Groenewald J.Z."/>
            <person name="Crous P.W."/>
            <person name="Seidl M.F."/>
        </authorList>
    </citation>
    <scope>NUCLEOTIDE SEQUENCE [LARGE SCALE GENOMIC DNA]</scope>
    <source>
        <strain evidence="6 7">CBS 123371</strain>
    </source>
</reference>
<feature type="domain" description="Wax synthase" evidence="5">
    <location>
        <begin position="116"/>
        <end position="157"/>
    </location>
</feature>
<evidence type="ECO:0000256" key="1">
    <source>
        <dbReference type="ARBA" id="ARBA00004141"/>
    </source>
</evidence>
<proteinExistence type="predicted"/>
<keyword evidence="2" id="KW-0812">Transmembrane</keyword>
<comment type="caution">
    <text evidence="6">The sequence shown here is derived from an EMBL/GenBank/DDBJ whole genome shotgun (WGS) entry which is preliminary data.</text>
</comment>
<gene>
    <name evidence="6" type="ORF">IWZ03DRAFT_377609</name>
</gene>
<comment type="subcellular location">
    <subcellularLocation>
        <location evidence="1">Membrane</location>
        <topology evidence="1">Multi-pass membrane protein</topology>
    </subcellularLocation>
</comment>
<dbReference type="Proteomes" id="UP001363622">
    <property type="component" value="Unassembled WGS sequence"/>
</dbReference>
<dbReference type="Pfam" id="PF13813">
    <property type="entry name" value="MBOAT_2"/>
    <property type="match status" value="1"/>
</dbReference>
<accession>A0ABR1KK62</accession>
<dbReference type="EMBL" id="JBBPHU010000006">
    <property type="protein sequence ID" value="KAK7516250.1"/>
    <property type="molecule type" value="Genomic_DNA"/>
</dbReference>
<evidence type="ECO:0000256" key="3">
    <source>
        <dbReference type="ARBA" id="ARBA00022989"/>
    </source>
</evidence>
<evidence type="ECO:0000259" key="5">
    <source>
        <dbReference type="Pfam" id="PF13813"/>
    </source>
</evidence>